<keyword evidence="1" id="KW-0472">Membrane</keyword>
<dbReference type="Proteomes" id="UP000198577">
    <property type="component" value="Unassembled WGS sequence"/>
</dbReference>
<proteinExistence type="predicted"/>
<dbReference type="EMBL" id="FOXR01000056">
    <property type="protein sequence ID" value="SFQ46111.1"/>
    <property type="molecule type" value="Genomic_DNA"/>
</dbReference>
<organism evidence="2 3">
    <name type="scientific">Caldicoprobacter faecalis</name>
    <dbReference type="NCBI Taxonomy" id="937334"/>
    <lineage>
        <taxon>Bacteria</taxon>
        <taxon>Bacillati</taxon>
        <taxon>Bacillota</taxon>
        <taxon>Clostridia</taxon>
        <taxon>Caldicoprobacterales</taxon>
        <taxon>Caldicoprobacteraceae</taxon>
        <taxon>Caldicoprobacter</taxon>
    </lineage>
</organism>
<reference evidence="2 3" key="1">
    <citation type="submission" date="2016-10" db="EMBL/GenBank/DDBJ databases">
        <authorList>
            <person name="de Groot N.N."/>
        </authorList>
    </citation>
    <scope>NUCLEOTIDE SEQUENCE [LARGE SCALE GENOMIC DNA]</scope>
    <source>
        <strain evidence="2 3">DSM 20678</strain>
    </source>
</reference>
<keyword evidence="1" id="KW-1133">Transmembrane helix</keyword>
<dbReference type="STRING" id="937334.SAMN05444406_1563"/>
<keyword evidence="1" id="KW-0812">Transmembrane</keyword>
<accession>A0A1I5YPB4</accession>
<feature type="transmembrane region" description="Helical" evidence="1">
    <location>
        <begin position="7"/>
        <end position="25"/>
    </location>
</feature>
<sequence length="326" mass="36387">MQRGYKIVAVLVFIVIAGVGIFTILSNAKNQENLPLIVQRPMPKSGSGGNFLSLTLDIPEPQFPEKMMVYKVIKPALTKEMIREQAAKLGVVGSVEETEVDFRVMAANGSIFSVDKETGSINFTTKEFETAVSPLKTVLSDEEYKKLALEFLTSCGLMKEEAEFRDVNKENTVTIVENGVEKKLPFMIEVRFGRKKDDIPWGGVGPKISVYFGENGKIIGAASVWREVEPFREYPIKEFSKALEDIKQGKATIYEALPNDSGKVKEVRLMYRLDPIGYQQEYVIPYFMVIGTNSKGTPFAAFTRAISEEYILEKPVPQVTAPATTK</sequence>
<gene>
    <name evidence="2" type="ORF">SAMN05444406_1563</name>
</gene>
<dbReference type="AlphaFoldDB" id="A0A1I5YPB4"/>
<evidence type="ECO:0000313" key="2">
    <source>
        <dbReference type="EMBL" id="SFQ46111.1"/>
    </source>
</evidence>
<keyword evidence="3" id="KW-1185">Reference proteome</keyword>
<protein>
    <submittedName>
        <fullName evidence="2">Uncharacterized protein</fullName>
    </submittedName>
</protein>
<name>A0A1I5YPB4_9FIRM</name>
<evidence type="ECO:0000313" key="3">
    <source>
        <dbReference type="Proteomes" id="UP000198577"/>
    </source>
</evidence>
<evidence type="ECO:0000256" key="1">
    <source>
        <dbReference type="SAM" id="Phobius"/>
    </source>
</evidence>